<dbReference type="InParanoid" id="M4EUF8"/>
<dbReference type="InterPro" id="IPR044730">
    <property type="entry name" value="RNase_H-like_dom_plant"/>
</dbReference>
<dbReference type="eggNOG" id="KOG1075">
    <property type="taxonomic scope" value="Eukaryota"/>
</dbReference>
<dbReference type="Gramene" id="Bra032440.1">
    <property type="protein sequence ID" value="Bra032440.1-P"/>
    <property type="gene ID" value="Bra032440"/>
</dbReference>
<evidence type="ECO:0000313" key="5">
    <source>
        <dbReference type="Proteomes" id="UP000011750"/>
    </source>
</evidence>
<proteinExistence type="predicted"/>
<dbReference type="CDD" id="cd06222">
    <property type="entry name" value="RNase_H_like"/>
    <property type="match status" value="1"/>
</dbReference>
<reference evidence="4 5" key="2">
    <citation type="journal article" date="2018" name="Hortic Res">
        <title>Improved Brassica rapa reference genome by single-molecule sequencing and chromosome conformation capture technologies.</title>
        <authorList>
            <person name="Zhang L."/>
            <person name="Cai X."/>
            <person name="Wu J."/>
            <person name="Liu M."/>
            <person name="Grob S."/>
            <person name="Cheng F."/>
            <person name="Liang J."/>
            <person name="Cai C."/>
            <person name="Liu Z."/>
            <person name="Liu B."/>
            <person name="Wang F."/>
            <person name="Li S."/>
            <person name="Liu F."/>
            <person name="Li X."/>
            <person name="Cheng L."/>
            <person name="Yang W."/>
            <person name="Li M.H."/>
            <person name="Grossniklaus U."/>
            <person name="Zheng H."/>
            <person name="Wang X."/>
        </authorList>
    </citation>
    <scope>NUCLEOTIDE SEQUENCE [LARGE SCALE GENOMIC DNA]</scope>
    <source>
        <strain evidence="4 5">cv. Chiifu-401-42</strain>
    </source>
</reference>
<evidence type="ECO:0000256" key="1">
    <source>
        <dbReference type="SAM" id="MobiDB-lite"/>
    </source>
</evidence>
<dbReference type="GO" id="GO:0004523">
    <property type="term" value="F:RNA-DNA hybrid ribonuclease activity"/>
    <property type="evidence" value="ECO:0007669"/>
    <property type="project" value="InterPro"/>
</dbReference>
<reference evidence="4 5" key="1">
    <citation type="journal article" date="2011" name="Nat. Genet.">
        <title>The genome of the mesopolyploid crop species Brassica rapa.</title>
        <authorList>
            <consortium name="Brassica rapa Genome Sequencing Project Consortium"/>
            <person name="Wang X."/>
            <person name="Wang H."/>
            <person name="Wang J."/>
            <person name="Sun R."/>
            <person name="Wu J."/>
            <person name="Liu S."/>
            <person name="Bai Y."/>
            <person name="Mun J.H."/>
            <person name="Bancroft I."/>
            <person name="Cheng F."/>
            <person name="Huang S."/>
            <person name="Li X."/>
            <person name="Hua W."/>
            <person name="Wang J."/>
            <person name="Wang X."/>
            <person name="Freeling M."/>
            <person name="Pires J.C."/>
            <person name="Paterson A.H."/>
            <person name="Chalhoub B."/>
            <person name="Wang B."/>
            <person name="Hayward A."/>
            <person name="Sharpe A.G."/>
            <person name="Park B.S."/>
            <person name="Weisshaar B."/>
            <person name="Liu B."/>
            <person name="Li B."/>
            <person name="Liu B."/>
            <person name="Tong C."/>
            <person name="Song C."/>
            <person name="Duran C."/>
            <person name="Peng C."/>
            <person name="Geng C."/>
            <person name="Koh C."/>
            <person name="Lin C."/>
            <person name="Edwards D."/>
            <person name="Mu D."/>
            <person name="Shen D."/>
            <person name="Soumpourou E."/>
            <person name="Li F."/>
            <person name="Fraser F."/>
            <person name="Conant G."/>
            <person name="Lassalle G."/>
            <person name="King G.J."/>
            <person name="Bonnema G."/>
            <person name="Tang H."/>
            <person name="Wang H."/>
            <person name="Belcram H."/>
            <person name="Zhou H."/>
            <person name="Hirakawa H."/>
            <person name="Abe H."/>
            <person name="Guo H."/>
            <person name="Wang H."/>
            <person name="Jin H."/>
            <person name="Parkin I.A."/>
            <person name="Batley J."/>
            <person name="Kim J.S."/>
            <person name="Just J."/>
            <person name="Li J."/>
            <person name="Xu J."/>
            <person name="Deng J."/>
            <person name="Kim J.A."/>
            <person name="Li J."/>
            <person name="Yu J."/>
            <person name="Meng J."/>
            <person name="Wang J."/>
            <person name="Min J."/>
            <person name="Poulain J."/>
            <person name="Wang J."/>
            <person name="Hatakeyama K."/>
            <person name="Wu K."/>
            <person name="Wang L."/>
            <person name="Fang L."/>
            <person name="Trick M."/>
            <person name="Links M.G."/>
            <person name="Zhao M."/>
            <person name="Jin M."/>
            <person name="Ramchiary N."/>
            <person name="Drou N."/>
            <person name="Berkman P.J."/>
            <person name="Cai Q."/>
            <person name="Huang Q."/>
            <person name="Li R."/>
            <person name="Tabata S."/>
            <person name="Cheng S."/>
            <person name="Zhang S."/>
            <person name="Zhang S."/>
            <person name="Huang S."/>
            <person name="Sato S."/>
            <person name="Sun S."/>
            <person name="Kwon S.J."/>
            <person name="Choi S.R."/>
            <person name="Lee T.H."/>
            <person name="Fan W."/>
            <person name="Zhao X."/>
            <person name="Tan X."/>
            <person name="Xu X."/>
            <person name="Wang Y."/>
            <person name="Qiu Y."/>
            <person name="Yin Y."/>
            <person name="Li Y."/>
            <person name="Du Y."/>
            <person name="Liao Y."/>
            <person name="Lim Y."/>
            <person name="Narusaka Y."/>
            <person name="Wang Y."/>
            <person name="Wang Z."/>
            <person name="Li Z."/>
            <person name="Wang Z."/>
            <person name="Xiong Z."/>
            <person name="Zhang Z."/>
        </authorList>
    </citation>
    <scope>NUCLEOTIDE SEQUENCE [LARGE SCALE GENOMIC DNA]</scope>
    <source>
        <strain evidence="4 5">cv. Chiifu-401-42</strain>
    </source>
</reference>
<dbReference type="SUPFAM" id="SSF53098">
    <property type="entry name" value="Ribonuclease H-like"/>
    <property type="match status" value="1"/>
</dbReference>
<dbReference type="InterPro" id="IPR036397">
    <property type="entry name" value="RNaseH_sf"/>
</dbReference>
<feature type="compositionally biased region" description="Polar residues" evidence="1">
    <location>
        <begin position="225"/>
        <end position="243"/>
    </location>
</feature>
<feature type="compositionally biased region" description="Basic and acidic residues" evidence="1">
    <location>
        <begin position="1"/>
        <end position="13"/>
    </location>
</feature>
<feature type="compositionally biased region" description="Basic and acidic residues" evidence="1">
    <location>
        <begin position="154"/>
        <end position="166"/>
    </location>
</feature>
<feature type="domain" description="RNase H type-1" evidence="2">
    <location>
        <begin position="816"/>
        <end position="934"/>
    </location>
</feature>
<accession>M4EUF8</accession>
<dbReference type="GO" id="GO:0003676">
    <property type="term" value="F:nucleic acid binding"/>
    <property type="evidence" value="ECO:0007669"/>
    <property type="project" value="InterPro"/>
</dbReference>
<protein>
    <submittedName>
        <fullName evidence="4">Uncharacterized protein</fullName>
    </submittedName>
</protein>
<keyword evidence="5" id="KW-1185">Reference proteome</keyword>
<evidence type="ECO:0000259" key="2">
    <source>
        <dbReference type="Pfam" id="PF13456"/>
    </source>
</evidence>
<dbReference type="Proteomes" id="UP000011750">
    <property type="component" value="Chromosome A09"/>
</dbReference>
<feature type="region of interest" description="Disordered" evidence="1">
    <location>
        <begin position="1"/>
        <end position="32"/>
    </location>
</feature>
<feature type="region of interest" description="Disordered" evidence="1">
    <location>
        <begin position="123"/>
        <end position="291"/>
    </location>
</feature>
<feature type="compositionally biased region" description="Basic and acidic residues" evidence="1">
    <location>
        <begin position="280"/>
        <end position="291"/>
    </location>
</feature>
<dbReference type="HOGENOM" id="CLU_312007_0_0_1"/>
<dbReference type="InterPro" id="IPR026960">
    <property type="entry name" value="RVT-Znf"/>
</dbReference>
<dbReference type="InterPro" id="IPR002156">
    <property type="entry name" value="RNaseH_domain"/>
</dbReference>
<dbReference type="OMA" id="HREYSSH"/>
<evidence type="ECO:0000259" key="3">
    <source>
        <dbReference type="Pfam" id="PF13966"/>
    </source>
</evidence>
<feature type="domain" description="Reverse transcriptase zinc-binding" evidence="3">
    <location>
        <begin position="619"/>
        <end position="707"/>
    </location>
</feature>
<organism evidence="4 5">
    <name type="scientific">Brassica campestris</name>
    <name type="common">Field mustard</name>
    <dbReference type="NCBI Taxonomy" id="3711"/>
    <lineage>
        <taxon>Eukaryota</taxon>
        <taxon>Viridiplantae</taxon>
        <taxon>Streptophyta</taxon>
        <taxon>Embryophyta</taxon>
        <taxon>Tracheophyta</taxon>
        <taxon>Spermatophyta</taxon>
        <taxon>Magnoliopsida</taxon>
        <taxon>eudicotyledons</taxon>
        <taxon>Gunneridae</taxon>
        <taxon>Pentapetalae</taxon>
        <taxon>rosids</taxon>
        <taxon>malvids</taxon>
        <taxon>Brassicales</taxon>
        <taxon>Brassicaceae</taxon>
        <taxon>Brassiceae</taxon>
        <taxon>Brassica</taxon>
    </lineage>
</organism>
<dbReference type="Pfam" id="PF13966">
    <property type="entry name" value="zf-RVT"/>
    <property type="match status" value="1"/>
</dbReference>
<dbReference type="InterPro" id="IPR012337">
    <property type="entry name" value="RNaseH-like_sf"/>
</dbReference>
<evidence type="ECO:0000313" key="4">
    <source>
        <dbReference type="EnsemblPlants" id="Bra032440.1-P"/>
    </source>
</evidence>
<feature type="compositionally biased region" description="Basic and acidic residues" evidence="1">
    <location>
        <begin position="177"/>
        <end position="219"/>
    </location>
</feature>
<reference evidence="4" key="3">
    <citation type="submission" date="2023-03" db="UniProtKB">
        <authorList>
            <consortium name="EnsemblPlants"/>
        </authorList>
    </citation>
    <scope>IDENTIFICATION</scope>
    <source>
        <strain evidence="4">cv. Chiifu-401-42</strain>
    </source>
</reference>
<dbReference type="EnsemblPlants" id="Bra032440.1">
    <property type="protein sequence ID" value="Bra032440.1-P"/>
    <property type="gene ID" value="Bra032440"/>
</dbReference>
<name>M4EUF8_BRACM</name>
<dbReference type="AlphaFoldDB" id="M4EUF8"/>
<dbReference type="Pfam" id="PF13456">
    <property type="entry name" value="RVT_3"/>
    <property type="match status" value="1"/>
</dbReference>
<dbReference type="Gene3D" id="3.30.420.10">
    <property type="entry name" value="Ribonuclease H-like superfamily/Ribonuclease H"/>
    <property type="match status" value="1"/>
</dbReference>
<dbReference type="PANTHER" id="PTHR33116:SF86">
    <property type="entry name" value="REVERSE TRANSCRIPTASE DOMAIN-CONTAINING PROTEIN"/>
    <property type="match status" value="1"/>
</dbReference>
<dbReference type="PANTHER" id="PTHR33116">
    <property type="entry name" value="REVERSE TRANSCRIPTASE ZINC-BINDING DOMAIN-CONTAINING PROTEIN-RELATED-RELATED"/>
    <property type="match status" value="1"/>
</dbReference>
<sequence length="941" mass="106667">MAHKYTRSEKGKWTADSARGNRRAPVRLPPTDNSTLIEEHKLTLIGRVTNPAVQKTQWVHGRIRILIDGLRKLEMSIPVEVDGEVITVDLEYEKLEKHCFICYSLCHEKETCPLNREKDNKVEAKQGISQHNTLKKLEDHRRKHDHRRSSSFSSRERGFESRDHHVSSYRSVYSRLQDPKDGRAPLIERSRSNYSRDEDRRVLEGRKRERDRDHREYSSHHSFPPQRNLTPSRRNTRDLSPSRCSKEMGRYQEGGQKSQSSRTPPPRPPREAMDLPAAPERGEVNSKSRERVSALKRIEDQPNGSAGRVSALERIDSGQCINQDKSTITFSAKTPEIIKARVTATLGISREGGMGKYLGLPETFGRCKKDIFTGMVDKIRQRAHSWTTRFLSGAGKHVMLQSVLTALPTFSMTSFKIPISLCKRIQSILTRFWWDSSPDVHKIAWVAWNIMAQPKYLGGLGFKNFVDYNDSLLAKLGWRIMHNPDSLLTKVLKGKYFPDCSFLESSVKTGASHGWTSVMAGKAVLEKGLGYLVGNGENIKVWSDPWLSPSKPETPIGPPTLANQNLLVADLLHSQSNEWDLEKIRLHLPLYEEKIRLLIPSSRKQWDRQVWLPDPSGLYSAKSGYKKIAEEKLIVQQDQFDWKKMVWKLQVPPKIQHFLWRVLHNAIPVGSLLAIRGIQSALNCKRCGELESIQHLFSSCPFAVQFWSKVPLVTPTVDPASLIVFSDWYSAQVYRTALPPLGVVSSPLVPWLLWNLWTARNKLVFEGKAFHAEDIISKAVAEARVWEDAILGKKKEQKKGPQGISRSQHLFSCWIDGAWQESSKTGGMGWIIKNEEGAVLCRGTSNRRFVGSALIAEALAMRDAINQAKDLCLPCLHIYSDSQVLISTLCEGRDLNEIAGILTDIRNLATLFCPLSYSFVPRLENSKADSLARASLARLVM</sequence>